<protein>
    <recommendedName>
        <fullName evidence="2">Response regulatory domain-containing protein</fullName>
    </recommendedName>
</protein>
<evidence type="ECO:0000313" key="3">
    <source>
        <dbReference type="EMBL" id="BCS85759.1"/>
    </source>
</evidence>
<evidence type="ECO:0000259" key="2">
    <source>
        <dbReference type="PROSITE" id="PS50110"/>
    </source>
</evidence>
<evidence type="ECO:0000256" key="1">
    <source>
        <dbReference type="PROSITE-ProRule" id="PRU00169"/>
    </source>
</evidence>
<proteinExistence type="predicted"/>
<dbReference type="Gene3D" id="3.40.50.2300">
    <property type="match status" value="1"/>
</dbReference>
<name>A0ABM7NYZ6_9BACT</name>
<gene>
    <name evidence="3" type="ORF">prwr041_16520</name>
</gene>
<reference evidence="3 4" key="1">
    <citation type="journal article" date="2022" name="Int. J. Syst. Evol. Microbiol.">
        <title>Prevotella herbatica sp. nov., a plant polysaccharide-decomposing anaerobic bacterium isolated from a methanogenic reactor.</title>
        <authorList>
            <person name="Uek A."/>
            <person name="Tonouchi A."/>
            <person name="Kaku N."/>
            <person name="Ueki K."/>
        </authorList>
    </citation>
    <scope>NUCLEOTIDE SEQUENCE [LARGE SCALE GENOMIC DNA]</scope>
    <source>
        <strain evidence="3 4">WR041</strain>
    </source>
</reference>
<dbReference type="SUPFAM" id="SSF52172">
    <property type="entry name" value="CheY-like"/>
    <property type="match status" value="1"/>
</dbReference>
<dbReference type="Proteomes" id="UP001319045">
    <property type="component" value="Chromosome"/>
</dbReference>
<sequence>MTFGINISMSVMSLAILIIKEENIMKFLIGLRNNVYADYIGYNLRLLGHDVMVVEGGSDILDMLFRQNWDVVIVGILVNYYNGLEILDKYQKYCHERLKVEDDFVRAKIFIASSFFDKISMQQAMSLGAADYFVMPQDTDELLNNILKK</sequence>
<keyword evidence="4" id="KW-1185">Reference proteome</keyword>
<dbReference type="PROSITE" id="PS50110">
    <property type="entry name" value="RESPONSE_REGULATORY"/>
    <property type="match status" value="1"/>
</dbReference>
<comment type="caution">
    <text evidence="1">Lacks conserved residue(s) required for the propagation of feature annotation.</text>
</comment>
<organism evidence="3 4">
    <name type="scientific">Prevotella herbatica</name>
    <dbReference type="NCBI Taxonomy" id="2801997"/>
    <lineage>
        <taxon>Bacteria</taxon>
        <taxon>Pseudomonadati</taxon>
        <taxon>Bacteroidota</taxon>
        <taxon>Bacteroidia</taxon>
        <taxon>Bacteroidales</taxon>
        <taxon>Prevotellaceae</taxon>
        <taxon>Prevotella</taxon>
    </lineage>
</organism>
<accession>A0ABM7NYZ6</accession>
<evidence type="ECO:0000313" key="4">
    <source>
        <dbReference type="Proteomes" id="UP001319045"/>
    </source>
</evidence>
<feature type="domain" description="Response regulatory" evidence="2">
    <location>
        <begin position="26"/>
        <end position="149"/>
    </location>
</feature>
<dbReference type="EMBL" id="AP024484">
    <property type="protein sequence ID" value="BCS85759.1"/>
    <property type="molecule type" value="Genomic_DNA"/>
</dbReference>
<dbReference type="InterPro" id="IPR011006">
    <property type="entry name" value="CheY-like_superfamily"/>
</dbReference>
<dbReference type="InterPro" id="IPR001789">
    <property type="entry name" value="Sig_transdc_resp-reg_receiver"/>
</dbReference>